<dbReference type="InterPro" id="IPR036737">
    <property type="entry name" value="OmpA-like_sf"/>
</dbReference>
<evidence type="ECO:0000256" key="9">
    <source>
        <dbReference type="SAM" id="MobiDB-lite"/>
    </source>
</evidence>
<dbReference type="RefSeq" id="WP_125096596.1">
    <property type="nucleotide sequence ID" value="NZ_RRUE01000002.1"/>
</dbReference>
<dbReference type="InterPro" id="IPR039001">
    <property type="entry name" value="Pal"/>
</dbReference>
<evidence type="ECO:0000313" key="12">
    <source>
        <dbReference type="Proteomes" id="UP000270261"/>
    </source>
</evidence>
<keyword evidence="2 8" id="KW-0732">Signal</keyword>
<feature type="domain" description="OmpA-like" evidence="10">
    <location>
        <begin position="78"/>
        <end position="192"/>
    </location>
</feature>
<dbReference type="PANTHER" id="PTHR30329:SF21">
    <property type="entry name" value="LIPOPROTEIN YIAD-RELATED"/>
    <property type="match status" value="1"/>
</dbReference>
<keyword evidence="7 8" id="KW-0131">Cell cycle</keyword>
<keyword evidence="5 8" id="KW-0998">Cell outer membrane</keyword>
<comment type="caution">
    <text evidence="11">The sequence shown here is derived from an EMBL/GenBank/DDBJ whole genome shotgun (WGS) entry which is preliminary data.</text>
</comment>
<keyword evidence="3 8" id="KW-0472">Membrane</keyword>
<comment type="subcellular location">
    <subcellularLocation>
        <location evidence="8">Cell outer membrane</location>
        <topology evidence="8">Lipid-anchor</topology>
    </subcellularLocation>
</comment>
<dbReference type="PROSITE" id="PS51257">
    <property type="entry name" value="PROKAR_LIPOPROTEIN"/>
    <property type="match status" value="1"/>
</dbReference>
<dbReference type="OrthoDB" id="9809164at2"/>
<proteinExistence type="inferred from homology"/>
<keyword evidence="6 8" id="KW-0449">Lipoprotein</keyword>
<dbReference type="Proteomes" id="UP000270261">
    <property type="component" value="Unassembled WGS sequence"/>
</dbReference>
<dbReference type="HAMAP" id="MF_02204">
    <property type="entry name" value="Pal"/>
    <property type="match status" value="1"/>
</dbReference>
<dbReference type="GO" id="GO:0051301">
    <property type="term" value="P:cell division"/>
    <property type="evidence" value="ECO:0007669"/>
    <property type="project" value="UniProtKB-UniRule"/>
</dbReference>
<protein>
    <recommendedName>
        <fullName evidence="8">Peptidoglycan-associated lipoprotein</fullName>
        <shortName evidence="8">PAL</shortName>
    </recommendedName>
</protein>
<dbReference type="InterPro" id="IPR006690">
    <property type="entry name" value="OMPA-like_CS"/>
</dbReference>
<evidence type="ECO:0000256" key="6">
    <source>
        <dbReference type="ARBA" id="ARBA00023288"/>
    </source>
</evidence>
<evidence type="ECO:0000256" key="1">
    <source>
        <dbReference type="ARBA" id="ARBA00022618"/>
    </source>
</evidence>
<gene>
    <name evidence="8 11" type="primary">pal</name>
    <name evidence="11" type="ORF">EHV23_13940</name>
</gene>
<dbReference type="EMBL" id="RRUE01000002">
    <property type="protein sequence ID" value="RRN44403.1"/>
    <property type="molecule type" value="Genomic_DNA"/>
</dbReference>
<sequence length="192" mass="20972">MFSSLNKRRLLSLGLGLAILSGCTSVDLGESEEHQVSPADEASQNADANGMNGGNANGVNGHDITPIEGQDPNADPLNDPNSPLAQRDIFFEFDSFAILPEYQGIVEAHANYLSQHRDKHVVLEGNTDEFGSREYNLALGQKRADAVRRALSTLGVDENQMESISFGEEKPRAQGTDDAARSQNRRVDIKYR</sequence>
<name>A0A3R8LR84_9BURK</name>
<organism evidence="11 12">
    <name type="scientific">Lautropia dentalis</name>
    <dbReference type="NCBI Taxonomy" id="2490857"/>
    <lineage>
        <taxon>Bacteria</taxon>
        <taxon>Pseudomonadati</taxon>
        <taxon>Pseudomonadota</taxon>
        <taxon>Betaproteobacteria</taxon>
        <taxon>Burkholderiales</taxon>
        <taxon>Burkholderiaceae</taxon>
        <taxon>Lautropia</taxon>
    </lineage>
</organism>
<dbReference type="CDD" id="cd07185">
    <property type="entry name" value="OmpA_C-like"/>
    <property type="match status" value="1"/>
</dbReference>
<dbReference type="PROSITE" id="PS51123">
    <property type="entry name" value="OMPA_2"/>
    <property type="match status" value="1"/>
</dbReference>
<evidence type="ECO:0000256" key="4">
    <source>
        <dbReference type="ARBA" id="ARBA00023139"/>
    </source>
</evidence>
<evidence type="ECO:0000259" key="10">
    <source>
        <dbReference type="PROSITE" id="PS51123"/>
    </source>
</evidence>
<dbReference type="InterPro" id="IPR006664">
    <property type="entry name" value="OMP_bac"/>
</dbReference>
<dbReference type="NCBIfam" id="TIGR02802">
    <property type="entry name" value="Pal_lipo"/>
    <property type="match status" value="1"/>
</dbReference>
<dbReference type="InterPro" id="IPR050330">
    <property type="entry name" value="Bact_OuterMem_StrucFunc"/>
</dbReference>
<feature type="region of interest" description="Disordered" evidence="9">
    <location>
        <begin position="30"/>
        <end position="74"/>
    </location>
</feature>
<evidence type="ECO:0000256" key="5">
    <source>
        <dbReference type="ARBA" id="ARBA00023237"/>
    </source>
</evidence>
<evidence type="ECO:0000256" key="8">
    <source>
        <dbReference type="HAMAP-Rule" id="MF_02204"/>
    </source>
</evidence>
<keyword evidence="12" id="KW-1185">Reference proteome</keyword>
<reference evidence="11 12" key="1">
    <citation type="submission" date="2018-11" db="EMBL/GenBank/DDBJ databases">
        <title>Genome sequencing of Lautropia sp. KCOM 2505 (= ChDC F240).</title>
        <authorList>
            <person name="Kook J.-K."/>
            <person name="Park S.-N."/>
            <person name="Lim Y.K."/>
        </authorList>
    </citation>
    <scope>NUCLEOTIDE SEQUENCE [LARGE SCALE GENOMIC DNA]</scope>
    <source>
        <strain evidence="11 12">KCOM 2505</strain>
    </source>
</reference>
<dbReference type="Pfam" id="PF00691">
    <property type="entry name" value="OmpA"/>
    <property type="match status" value="1"/>
</dbReference>
<dbReference type="AlphaFoldDB" id="A0A3R8LR84"/>
<dbReference type="GO" id="GO:0009279">
    <property type="term" value="C:cell outer membrane"/>
    <property type="evidence" value="ECO:0007669"/>
    <property type="project" value="UniProtKB-SubCell"/>
</dbReference>
<dbReference type="InterPro" id="IPR006665">
    <property type="entry name" value="OmpA-like"/>
</dbReference>
<dbReference type="PANTHER" id="PTHR30329">
    <property type="entry name" value="STATOR ELEMENT OF FLAGELLAR MOTOR COMPLEX"/>
    <property type="match status" value="1"/>
</dbReference>
<dbReference type="PROSITE" id="PS01068">
    <property type="entry name" value="OMPA_1"/>
    <property type="match status" value="1"/>
</dbReference>
<feature type="region of interest" description="Disordered" evidence="9">
    <location>
        <begin position="162"/>
        <end position="192"/>
    </location>
</feature>
<comment type="similarity">
    <text evidence="8">Belongs to the Pal lipoprotein family.</text>
</comment>
<evidence type="ECO:0000256" key="2">
    <source>
        <dbReference type="ARBA" id="ARBA00022729"/>
    </source>
</evidence>
<keyword evidence="1 8" id="KW-0132">Cell division</keyword>
<dbReference type="Gene3D" id="3.30.1330.60">
    <property type="entry name" value="OmpA-like domain"/>
    <property type="match status" value="1"/>
</dbReference>
<accession>A0A3R8LR84</accession>
<dbReference type="SUPFAM" id="SSF103088">
    <property type="entry name" value="OmpA-like"/>
    <property type="match status" value="1"/>
</dbReference>
<evidence type="ECO:0000256" key="3">
    <source>
        <dbReference type="ARBA" id="ARBA00023136"/>
    </source>
</evidence>
<evidence type="ECO:0000313" key="11">
    <source>
        <dbReference type="EMBL" id="RRN44403.1"/>
    </source>
</evidence>
<comment type="function">
    <text evidence="8">Part of the Tol-Pal system, which plays a role in outer membrane invagination during cell division and is important for maintaining outer membrane integrity.</text>
</comment>
<keyword evidence="4 8" id="KW-0564">Palmitate</keyword>
<dbReference type="PRINTS" id="PR01021">
    <property type="entry name" value="OMPADOMAIN"/>
</dbReference>
<evidence type="ECO:0000256" key="7">
    <source>
        <dbReference type="ARBA" id="ARBA00023306"/>
    </source>
</evidence>
<comment type="subunit">
    <text evidence="8">The Tol-Pal system is composed of five core proteins: the inner membrane proteins TolA, TolQ and TolR, the periplasmic protein TolB and the outer membrane protein Pal. They form a network linking the inner and outer membranes and the peptidoglycan layer.</text>
</comment>
<dbReference type="InterPro" id="IPR014169">
    <property type="entry name" value="Pal_lipo_C"/>
</dbReference>